<dbReference type="Gene3D" id="3.30.530.20">
    <property type="match status" value="1"/>
</dbReference>
<dbReference type="GO" id="GO:0005829">
    <property type="term" value="C:cytosol"/>
    <property type="evidence" value="ECO:0007669"/>
    <property type="project" value="UniProtKB-ARBA"/>
</dbReference>
<keyword evidence="6" id="KW-0445">Lipid transport</keyword>
<protein>
    <recommendedName>
        <fullName evidence="9">Phosphatidylcholine transfer protein</fullName>
    </recommendedName>
    <alternativeName>
        <fullName evidence="11">START domain-containing protein 2</fullName>
    </alternativeName>
    <alternativeName>
        <fullName evidence="10">StAR-related lipid transfer protein 2</fullName>
    </alternativeName>
</protein>
<dbReference type="FunFam" id="3.30.530.20:FF:000017">
    <property type="entry name" value="Phosphatidylcholine transfer protein, putative"/>
    <property type="match status" value="1"/>
</dbReference>
<keyword evidence="4" id="KW-0597">Phosphoprotein</keyword>
<accession>A0A9P0AIK0</accession>
<dbReference type="KEGG" id="btab:109042032"/>
<dbReference type="PANTHER" id="PTHR19308:SF8">
    <property type="entry name" value="STAR-RELATED LIPID TRANSFER PROTEIN 7, MITOCHONDRIAL"/>
    <property type="match status" value="1"/>
</dbReference>
<dbReference type="PROSITE" id="PS50848">
    <property type="entry name" value="START"/>
    <property type="match status" value="1"/>
</dbReference>
<gene>
    <name evidence="14" type="ORF">BEMITA_LOCUS11074</name>
</gene>
<keyword evidence="7" id="KW-0446">Lipid-binding</keyword>
<feature type="domain" description="START" evidence="13">
    <location>
        <begin position="227"/>
        <end position="406"/>
    </location>
</feature>
<name>A0A9P0AIK0_BEMTA</name>
<dbReference type="GO" id="GO:0008289">
    <property type="term" value="F:lipid binding"/>
    <property type="evidence" value="ECO:0007669"/>
    <property type="project" value="UniProtKB-KW"/>
</dbReference>
<evidence type="ECO:0000256" key="11">
    <source>
        <dbReference type="ARBA" id="ARBA00079049"/>
    </source>
</evidence>
<reference evidence="14" key="1">
    <citation type="submission" date="2021-12" db="EMBL/GenBank/DDBJ databases">
        <authorList>
            <person name="King R."/>
        </authorList>
    </citation>
    <scope>NUCLEOTIDE SEQUENCE</scope>
</reference>
<dbReference type="InterPro" id="IPR051213">
    <property type="entry name" value="START_lipid_transfer"/>
</dbReference>
<dbReference type="Pfam" id="PF01852">
    <property type="entry name" value="START"/>
    <property type="match status" value="1"/>
</dbReference>
<evidence type="ECO:0000256" key="9">
    <source>
        <dbReference type="ARBA" id="ARBA00069061"/>
    </source>
</evidence>
<dbReference type="EMBL" id="OU963867">
    <property type="protein sequence ID" value="CAH0392568.1"/>
    <property type="molecule type" value="Genomic_DNA"/>
</dbReference>
<dbReference type="SMART" id="SM00234">
    <property type="entry name" value="START"/>
    <property type="match status" value="1"/>
</dbReference>
<comment type="subunit">
    <text evidence="8">Interacts with ACOT13/THEM2.</text>
</comment>
<feature type="region of interest" description="Disordered" evidence="12">
    <location>
        <begin position="424"/>
        <end position="443"/>
    </location>
</feature>
<dbReference type="Proteomes" id="UP001152759">
    <property type="component" value="Chromosome 6"/>
</dbReference>
<evidence type="ECO:0000256" key="5">
    <source>
        <dbReference type="ARBA" id="ARBA00022990"/>
    </source>
</evidence>
<dbReference type="InterPro" id="IPR023393">
    <property type="entry name" value="START-like_dom_sf"/>
</dbReference>
<comment type="subcellular location">
    <subcellularLocation>
        <location evidence="1">Cytoplasm</location>
    </subcellularLocation>
</comment>
<evidence type="ECO:0000256" key="3">
    <source>
        <dbReference type="ARBA" id="ARBA00022490"/>
    </source>
</evidence>
<evidence type="ECO:0000259" key="13">
    <source>
        <dbReference type="PROSITE" id="PS50848"/>
    </source>
</evidence>
<evidence type="ECO:0000256" key="4">
    <source>
        <dbReference type="ARBA" id="ARBA00022553"/>
    </source>
</evidence>
<evidence type="ECO:0000256" key="12">
    <source>
        <dbReference type="SAM" id="MobiDB-lite"/>
    </source>
</evidence>
<evidence type="ECO:0000256" key="8">
    <source>
        <dbReference type="ARBA" id="ARBA00063535"/>
    </source>
</evidence>
<keyword evidence="2" id="KW-0813">Transport</keyword>
<evidence type="ECO:0000256" key="1">
    <source>
        <dbReference type="ARBA" id="ARBA00004496"/>
    </source>
</evidence>
<organism evidence="14 15">
    <name type="scientific">Bemisia tabaci</name>
    <name type="common">Sweetpotato whitefly</name>
    <name type="synonym">Aleurodes tabaci</name>
    <dbReference type="NCBI Taxonomy" id="7038"/>
    <lineage>
        <taxon>Eukaryota</taxon>
        <taxon>Metazoa</taxon>
        <taxon>Ecdysozoa</taxon>
        <taxon>Arthropoda</taxon>
        <taxon>Hexapoda</taxon>
        <taxon>Insecta</taxon>
        <taxon>Pterygota</taxon>
        <taxon>Neoptera</taxon>
        <taxon>Paraneoptera</taxon>
        <taxon>Hemiptera</taxon>
        <taxon>Sternorrhyncha</taxon>
        <taxon>Aleyrodoidea</taxon>
        <taxon>Aleyrodidae</taxon>
        <taxon>Aleyrodinae</taxon>
        <taxon>Bemisia</taxon>
    </lineage>
</organism>
<evidence type="ECO:0000256" key="2">
    <source>
        <dbReference type="ARBA" id="ARBA00022448"/>
    </source>
</evidence>
<keyword evidence="5" id="KW-0007">Acetylation</keyword>
<dbReference type="GO" id="GO:0006869">
    <property type="term" value="P:lipid transport"/>
    <property type="evidence" value="ECO:0007669"/>
    <property type="project" value="UniProtKB-KW"/>
</dbReference>
<evidence type="ECO:0000256" key="7">
    <source>
        <dbReference type="ARBA" id="ARBA00023121"/>
    </source>
</evidence>
<evidence type="ECO:0000256" key="6">
    <source>
        <dbReference type="ARBA" id="ARBA00023055"/>
    </source>
</evidence>
<dbReference type="PANTHER" id="PTHR19308">
    <property type="entry name" value="PHOSPHATIDYLCHOLINE TRANSFER PROTEIN"/>
    <property type="match status" value="1"/>
</dbReference>
<sequence length="465" mass="55096">MQVISLSKSIFPQFYGQCKHVNNRNAIFQASPFIQSNTYFHKVCEDLRLKSFYPYYLKMKYLNSGRKLQLKWRNILSNLAVRKIPVILKKHSANIVKTCSEQCEFVIAHKIRRGYQIFNMYSKLWGEVRLWLFLNRVKQQLARRGRSLIVGACVVQFNWERERISDDELFRHSREFERIYRLQSTISAPLCSHSELQCQSQGSQKKDHQKSSVSNETICNCSRCRNSSDDGWVEFYRGDSFIVWKKEEVDHIGEGLYCYKIYGCFHDVTAEDFFRVHCDTEFRKEWDKTALQLEIIDSDEKSNSDIIYWELLWPRMFSNRDYVFNRRFKIDNEKKLITIVNESTEHPNRPEVSGKHRVKEYWSYMVIKPRTEFHEPGVEFGITYFDNPGIRIPYAVSSWVTYSGLADYIKQQYEAAVLLSKRRRETSSQDGDNPSFNKFKHSPKESRIDMSQVFPADIPSKNLCI</sequence>
<evidence type="ECO:0000256" key="10">
    <source>
        <dbReference type="ARBA" id="ARBA00077188"/>
    </source>
</evidence>
<dbReference type="AlphaFoldDB" id="A0A9P0AIK0"/>
<proteinExistence type="predicted"/>
<evidence type="ECO:0000313" key="15">
    <source>
        <dbReference type="Proteomes" id="UP001152759"/>
    </source>
</evidence>
<keyword evidence="3" id="KW-0963">Cytoplasm</keyword>
<dbReference type="InterPro" id="IPR002913">
    <property type="entry name" value="START_lipid-bd_dom"/>
</dbReference>
<evidence type="ECO:0000313" key="14">
    <source>
        <dbReference type="EMBL" id="CAH0392568.1"/>
    </source>
</evidence>
<keyword evidence="15" id="KW-1185">Reference proteome</keyword>
<dbReference type="SUPFAM" id="SSF55961">
    <property type="entry name" value="Bet v1-like"/>
    <property type="match status" value="1"/>
</dbReference>